<protein>
    <submittedName>
        <fullName evidence="2">Uncharacterized protein</fullName>
    </submittedName>
</protein>
<feature type="region of interest" description="Disordered" evidence="1">
    <location>
        <begin position="1"/>
        <end position="57"/>
    </location>
</feature>
<dbReference type="AlphaFoldDB" id="A0A6L2K3B6"/>
<organism evidence="2">
    <name type="scientific">Tanacetum cinerariifolium</name>
    <name type="common">Dalmatian daisy</name>
    <name type="synonym">Chrysanthemum cinerariifolium</name>
    <dbReference type="NCBI Taxonomy" id="118510"/>
    <lineage>
        <taxon>Eukaryota</taxon>
        <taxon>Viridiplantae</taxon>
        <taxon>Streptophyta</taxon>
        <taxon>Embryophyta</taxon>
        <taxon>Tracheophyta</taxon>
        <taxon>Spermatophyta</taxon>
        <taxon>Magnoliopsida</taxon>
        <taxon>eudicotyledons</taxon>
        <taxon>Gunneridae</taxon>
        <taxon>Pentapetalae</taxon>
        <taxon>asterids</taxon>
        <taxon>campanulids</taxon>
        <taxon>Asterales</taxon>
        <taxon>Asteraceae</taxon>
        <taxon>Asteroideae</taxon>
        <taxon>Anthemideae</taxon>
        <taxon>Anthemidinae</taxon>
        <taxon>Tanacetum</taxon>
    </lineage>
</organism>
<evidence type="ECO:0000256" key="1">
    <source>
        <dbReference type="SAM" id="MobiDB-lite"/>
    </source>
</evidence>
<dbReference type="EMBL" id="BKCJ010001685">
    <property type="protein sequence ID" value="GEU43272.1"/>
    <property type="molecule type" value="Genomic_DNA"/>
</dbReference>
<comment type="caution">
    <text evidence="2">The sequence shown here is derived from an EMBL/GenBank/DDBJ whole genome shotgun (WGS) entry which is preliminary data.</text>
</comment>
<proteinExistence type="predicted"/>
<evidence type="ECO:0000313" key="2">
    <source>
        <dbReference type="EMBL" id="GEU43272.1"/>
    </source>
</evidence>
<reference evidence="2" key="1">
    <citation type="journal article" date="2019" name="Sci. Rep.">
        <title>Draft genome of Tanacetum cinerariifolium, the natural source of mosquito coil.</title>
        <authorList>
            <person name="Yamashiro T."/>
            <person name="Shiraishi A."/>
            <person name="Satake H."/>
            <person name="Nakayama K."/>
        </authorList>
    </citation>
    <scope>NUCLEOTIDE SEQUENCE</scope>
</reference>
<gene>
    <name evidence="2" type="ORF">Tci_015250</name>
</gene>
<accession>A0A6L2K3B6</accession>
<feature type="region of interest" description="Disordered" evidence="1">
    <location>
        <begin position="131"/>
        <end position="154"/>
    </location>
</feature>
<sequence>MIFDGMTRRPTPLTESSSEHDTSQDPRVNLEGTGGSGGDQVKLPHDSPLLGGHTSNKAKGSLNLEELSSLCTNLSNRVLALETIKDAQAKAILTLKARIKKLEKRCKPRISYHRALLSTVSLLSKKKKLLKRESVSKQGRKNAKSGPTKDDSAELDAELDEDIEYIDTKEAMNKRKQSTIDIARLDVNTARLDDDTVRPDVSTARQELSTAGLTNPPTTTQIFDDKEMTLSDTLIKLKDDKAKDKGKCILEEPESIKKMTKSDFDAAQITRDEEIARQLEIELQAEETYTVDERAKLLAEYFERRKKKLAKERAAAIRNKPPTKT</sequence>
<name>A0A6L2K3B6_TANCI</name>